<dbReference type="Proteomes" id="UP000696931">
    <property type="component" value="Unassembled WGS sequence"/>
</dbReference>
<comment type="caution">
    <text evidence="3">The sequence shown here is derived from an EMBL/GenBank/DDBJ whole genome shotgun (WGS) entry which is preliminary data.</text>
</comment>
<evidence type="ECO:0000256" key="1">
    <source>
        <dbReference type="SAM" id="SignalP"/>
    </source>
</evidence>
<evidence type="ECO:0000313" key="4">
    <source>
        <dbReference type="Proteomes" id="UP000696931"/>
    </source>
</evidence>
<evidence type="ECO:0000313" key="3">
    <source>
        <dbReference type="EMBL" id="MBI5170546.1"/>
    </source>
</evidence>
<proteinExistence type="predicted"/>
<dbReference type="GO" id="GO:0005975">
    <property type="term" value="P:carbohydrate metabolic process"/>
    <property type="evidence" value="ECO:0007669"/>
    <property type="project" value="InterPro"/>
</dbReference>
<feature type="chain" id="PRO_5038056952" evidence="1">
    <location>
        <begin position="35"/>
        <end position="955"/>
    </location>
</feature>
<keyword evidence="3" id="KW-0378">Hydrolase</keyword>
<dbReference type="Pfam" id="PF13860">
    <property type="entry name" value="FlgD_ig"/>
    <property type="match status" value="1"/>
</dbReference>
<organism evidence="3 4">
    <name type="scientific">Eiseniibacteriota bacterium</name>
    <dbReference type="NCBI Taxonomy" id="2212470"/>
    <lineage>
        <taxon>Bacteria</taxon>
        <taxon>Candidatus Eiseniibacteriota</taxon>
    </lineage>
</organism>
<dbReference type="AlphaFoldDB" id="A0A933WA13"/>
<dbReference type="InterPro" id="IPR011013">
    <property type="entry name" value="Gal_mutarotase_sf_dom"/>
</dbReference>
<accession>A0A933WA13</accession>
<dbReference type="SUPFAM" id="SSF74650">
    <property type="entry name" value="Galactose mutarotase-like"/>
    <property type="match status" value="1"/>
</dbReference>
<gene>
    <name evidence="3" type="ORF">HZA61_13745</name>
</gene>
<dbReference type="EMBL" id="JACRIW010000097">
    <property type="protein sequence ID" value="MBI5170546.1"/>
    <property type="molecule type" value="Genomic_DNA"/>
</dbReference>
<dbReference type="InterPro" id="IPR025965">
    <property type="entry name" value="FlgD/Vpr_Ig-like"/>
</dbReference>
<name>A0A933WA13_UNCEI</name>
<dbReference type="Gene3D" id="2.60.40.4070">
    <property type="match status" value="1"/>
</dbReference>
<feature type="signal peptide" evidence="1">
    <location>
        <begin position="1"/>
        <end position="34"/>
    </location>
</feature>
<feature type="domain" description="FlgD/Vpr Ig-like" evidence="2">
    <location>
        <begin position="888"/>
        <end position="940"/>
    </location>
</feature>
<dbReference type="GO" id="GO:0016787">
    <property type="term" value="F:hydrolase activity"/>
    <property type="evidence" value="ECO:0007669"/>
    <property type="project" value="UniProtKB-KW"/>
</dbReference>
<evidence type="ECO:0000259" key="2">
    <source>
        <dbReference type="Pfam" id="PF13860"/>
    </source>
</evidence>
<reference evidence="3" key="1">
    <citation type="submission" date="2020-07" db="EMBL/GenBank/DDBJ databases">
        <title>Huge and variable diversity of episymbiotic CPR bacteria and DPANN archaea in groundwater ecosystems.</title>
        <authorList>
            <person name="He C.Y."/>
            <person name="Keren R."/>
            <person name="Whittaker M."/>
            <person name="Farag I.F."/>
            <person name="Doudna J."/>
            <person name="Cate J.H.D."/>
            <person name="Banfield J.F."/>
        </authorList>
    </citation>
    <scope>NUCLEOTIDE SEQUENCE</scope>
    <source>
        <strain evidence="3">NC_groundwater_1813_Pr3_B-0.1um_71_17</strain>
    </source>
</reference>
<keyword evidence="1" id="KW-0732">Signal</keyword>
<protein>
    <submittedName>
        <fullName evidence="3">Glycoside hydrolase</fullName>
    </submittedName>
</protein>
<dbReference type="GO" id="GO:0030246">
    <property type="term" value="F:carbohydrate binding"/>
    <property type="evidence" value="ECO:0007669"/>
    <property type="project" value="InterPro"/>
</dbReference>
<sequence length="955" mass="102409">MPSARSLVRAATRFAAVALFASSVLVTGAVPAHAVKRIYLANDEHTDYFWTADDVTYRTAFLGMLDFYMAQAESTVSNPVDSRGRFNADCSLWMWEYERNRTPAQFARLMNHVRAGNISMPLNNAVLCYGGSPAEAVLRSMYYAGRLERRFGLRFPLAVAMENQTLPAGLASLWAGSGALYSWRGVCGCATRTSYAPRPREIYRYVGPDGQGVTMKWNTMTNGTTGIGGYLEASSLGNMVTHLESGAFAALWPYPDVSAAFGYGGDALDTRTTGFLTTSMQKSNANRRVIVSNEVDFFEDFLATYGASLPTFSGSFGNEWELYQASMGNTTARFRRALEKLRTAEALATIATQAHPAFMAGRESARDLAFMAAGLYYEHDWTADGPVARSVRAQFQRDQLALLEAYVNTLQSDALAQVAADVAKPGAAERHLVFNPLSWVRTDYADLTTSVAAPRRVIDVASGAEVPSQTLPSGALRIRASAVPSVGYRVYEVQPGAPAAWPASASVLGAMMDDGRYAVTLGTRGQLTSVVDHRDGDRNLVAAGSWLNDLATGNGTVSLESSGPVSTTLRVSAPSTPAHTTRVTLYAGVDRVEIENTITANFSGLAEYFSRFNLTAPTVRHEEVGMIATAARAAAGGDYADANTRTDYLTFGHFADFSEAARGVTLSNADCSFFQLGASTTTTLDAGSPQIRAVVGMQVDGTAYGILNQGGDTQFLNRFALQRHGTYDPAAAMRFSLEHQNPFVSARLTGAAAGPLPADTLCFVRMPSPDVLLWALKPADDGAATGTIVRVWNLANAPRTFSLSLPRVGEIVATHTTHIETDVSGAVADAGVLTDALARQEMATYRIRPMPEPTDTGAGAEGRVRGLNVFPNPSARVAAATIAFRLSQRGAVRVRVMDVRGAVVATLHDGVLEAGDQQLTWDRRDGAGRALRSGVYFVVADSGGRRVARRLALVD</sequence>